<evidence type="ECO:0000256" key="1">
    <source>
        <dbReference type="SAM" id="MobiDB-lite"/>
    </source>
</evidence>
<keyword evidence="2" id="KW-0472">Membrane</keyword>
<dbReference type="EMBL" id="KK583197">
    <property type="protein sequence ID" value="KDO31583.1"/>
    <property type="molecule type" value="Genomic_DNA"/>
</dbReference>
<keyword evidence="2" id="KW-1133">Transmembrane helix</keyword>
<dbReference type="KEGG" id="spar:SPRG_22120"/>
<keyword evidence="4" id="KW-1185">Reference proteome</keyword>
<dbReference type="Proteomes" id="UP000030745">
    <property type="component" value="Unassembled WGS sequence"/>
</dbReference>
<feature type="compositionally biased region" description="Basic residues" evidence="1">
    <location>
        <begin position="135"/>
        <end position="146"/>
    </location>
</feature>
<dbReference type="AlphaFoldDB" id="A0A067CM43"/>
<reference evidence="3 4" key="1">
    <citation type="journal article" date="2013" name="PLoS Genet.">
        <title>Distinctive expansion of potential virulence genes in the genome of the oomycete fish pathogen Saprolegnia parasitica.</title>
        <authorList>
            <person name="Jiang R.H."/>
            <person name="de Bruijn I."/>
            <person name="Haas B.J."/>
            <person name="Belmonte R."/>
            <person name="Lobach L."/>
            <person name="Christie J."/>
            <person name="van den Ackerveken G."/>
            <person name="Bottin A."/>
            <person name="Bulone V."/>
            <person name="Diaz-Moreno S.M."/>
            <person name="Dumas B."/>
            <person name="Fan L."/>
            <person name="Gaulin E."/>
            <person name="Govers F."/>
            <person name="Grenville-Briggs L.J."/>
            <person name="Horner N.R."/>
            <person name="Levin J.Z."/>
            <person name="Mammella M."/>
            <person name="Meijer H.J."/>
            <person name="Morris P."/>
            <person name="Nusbaum C."/>
            <person name="Oome S."/>
            <person name="Phillips A.J."/>
            <person name="van Rooyen D."/>
            <person name="Rzeszutek E."/>
            <person name="Saraiva M."/>
            <person name="Secombes C.J."/>
            <person name="Seidl M.F."/>
            <person name="Snel B."/>
            <person name="Stassen J.H."/>
            <person name="Sykes S."/>
            <person name="Tripathy S."/>
            <person name="van den Berg H."/>
            <person name="Vega-Arreguin J.C."/>
            <person name="Wawra S."/>
            <person name="Young S.K."/>
            <person name="Zeng Q."/>
            <person name="Dieguez-Uribeondo J."/>
            <person name="Russ C."/>
            <person name="Tyler B.M."/>
            <person name="van West P."/>
        </authorList>
    </citation>
    <scope>NUCLEOTIDE SEQUENCE [LARGE SCALE GENOMIC DNA]</scope>
    <source>
        <strain evidence="3 4">CBS 223.65</strain>
    </source>
</reference>
<protein>
    <submittedName>
        <fullName evidence="3">Uncharacterized protein</fullName>
    </submittedName>
</protein>
<feature type="transmembrane region" description="Helical" evidence="2">
    <location>
        <begin position="211"/>
        <end position="230"/>
    </location>
</feature>
<dbReference type="RefSeq" id="XP_012197780.1">
    <property type="nucleotide sequence ID" value="XM_012342390.1"/>
</dbReference>
<dbReference type="GeneID" id="24142503"/>
<feature type="region of interest" description="Disordered" evidence="1">
    <location>
        <begin position="1"/>
        <end position="33"/>
    </location>
</feature>
<evidence type="ECO:0000313" key="4">
    <source>
        <dbReference type="Proteomes" id="UP000030745"/>
    </source>
</evidence>
<gene>
    <name evidence="3" type="ORF">SPRG_22120</name>
</gene>
<accession>A0A067CM43</accession>
<feature type="region of interest" description="Disordered" evidence="1">
    <location>
        <begin position="135"/>
        <end position="154"/>
    </location>
</feature>
<keyword evidence="2" id="KW-0812">Transmembrane</keyword>
<name>A0A067CM43_SAPPC</name>
<dbReference type="VEuPathDB" id="FungiDB:SPRG_22120"/>
<feature type="compositionally biased region" description="Basic and acidic residues" evidence="1">
    <location>
        <begin position="166"/>
        <end position="182"/>
    </location>
</feature>
<proteinExistence type="predicted"/>
<organism evidence="3 4">
    <name type="scientific">Saprolegnia parasitica (strain CBS 223.65)</name>
    <dbReference type="NCBI Taxonomy" id="695850"/>
    <lineage>
        <taxon>Eukaryota</taxon>
        <taxon>Sar</taxon>
        <taxon>Stramenopiles</taxon>
        <taxon>Oomycota</taxon>
        <taxon>Saprolegniomycetes</taxon>
        <taxon>Saprolegniales</taxon>
        <taxon>Saprolegniaceae</taxon>
        <taxon>Saprolegnia</taxon>
    </lineage>
</organism>
<feature type="region of interest" description="Disordered" evidence="1">
    <location>
        <begin position="163"/>
        <end position="182"/>
    </location>
</feature>
<evidence type="ECO:0000256" key="2">
    <source>
        <dbReference type="SAM" id="Phobius"/>
    </source>
</evidence>
<evidence type="ECO:0000313" key="3">
    <source>
        <dbReference type="EMBL" id="KDO31583.1"/>
    </source>
</evidence>
<sequence>MVRYRGQGVRATGRRGGDDQGAPEGPDHVRYRRESRVQVRVLGRHLQRYDGLYGHRSRRRDCRLRRRARRQVLERAQLVGHLLGRERLLQDRPRQQQPRDRVRLPLHGARRQRRRAHLVQEARVRRLDLRPRALQRRARQATPGHRHVGDHGNERDAAHIPRKARAHDGAPHAHPDDIVPPVKKDGLRKAETNLMAVETPPSVSLYSPAQLGLAFLGVGCIGMVVSMLTATKLRQARYQIIE</sequence>